<dbReference type="Proteomes" id="UP000537126">
    <property type="component" value="Unassembled WGS sequence"/>
</dbReference>
<reference evidence="1 2" key="1">
    <citation type="submission" date="2020-03" db="EMBL/GenBank/DDBJ databases">
        <title>Genomic Encyclopedia of Type Strains, Phase IV (KMG-IV): sequencing the most valuable type-strain genomes for metagenomic binning, comparative biology and taxonomic classification.</title>
        <authorList>
            <person name="Goeker M."/>
        </authorList>
    </citation>
    <scope>NUCLEOTIDE SEQUENCE [LARGE SCALE GENOMIC DNA]</scope>
    <source>
        <strain evidence="1 2">DSM 5718</strain>
    </source>
</reference>
<evidence type="ECO:0008006" key="3">
    <source>
        <dbReference type="Google" id="ProtNLM"/>
    </source>
</evidence>
<name>A0A846MQB3_9BACT</name>
<keyword evidence="2" id="KW-1185">Reference proteome</keyword>
<accession>A0A846MQB3</accession>
<comment type="caution">
    <text evidence="1">The sequence shown here is derived from an EMBL/GenBank/DDBJ whole genome shotgun (WGS) entry which is preliminary data.</text>
</comment>
<gene>
    <name evidence="1" type="ORF">FHS56_001341</name>
</gene>
<dbReference type="RefSeq" id="WP_166919092.1">
    <property type="nucleotide sequence ID" value="NZ_JAASRN010000002.1"/>
</dbReference>
<dbReference type="AlphaFoldDB" id="A0A846MQB3"/>
<proteinExistence type="predicted"/>
<evidence type="ECO:0000313" key="2">
    <source>
        <dbReference type="Proteomes" id="UP000537126"/>
    </source>
</evidence>
<organism evidence="1 2">
    <name type="scientific">Thermonema lapsum</name>
    <dbReference type="NCBI Taxonomy" id="28195"/>
    <lineage>
        <taxon>Bacteria</taxon>
        <taxon>Pseudomonadati</taxon>
        <taxon>Bacteroidota</taxon>
        <taxon>Cytophagia</taxon>
        <taxon>Cytophagales</taxon>
        <taxon>Thermonemataceae</taxon>
        <taxon>Thermonema</taxon>
    </lineage>
</organism>
<dbReference type="Pfam" id="PF14014">
    <property type="entry name" value="DUF4230"/>
    <property type="match status" value="1"/>
</dbReference>
<evidence type="ECO:0000313" key="1">
    <source>
        <dbReference type="EMBL" id="NIK73828.1"/>
    </source>
</evidence>
<protein>
    <recommendedName>
        <fullName evidence="3">DUF4230 domain-containing protein</fullName>
    </recommendedName>
</protein>
<sequence>MRQVIIIVLSMVASIALYELVRQQWQYKGKVPIEAQHDLILEQVKRIGKLELVRYQLKDIVEVAPAEVTLLESFLMSQGLYEHSRALLIVTGEAVGCIDLQKIKKEDIVENDSLVVVHLPRPEICYVKVDHQRSRVYDIRVGWLASVRESWLVEAGYRSAEEKIAQAARESQLLEQTKENASLVLRPFIEQLTHKKVVFTFEDLEGSSIPDR</sequence>
<dbReference type="EMBL" id="JAASRN010000002">
    <property type="protein sequence ID" value="NIK73828.1"/>
    <property type="molecule type" value="Genomic_DNA"/>
</dbReference>
<dbReference type="InterPro" id="IPR025324">
    <property type="entry name" value="DUF4230"/>
</dbReference>